<dbReference type="InterPro" id="IPR017900">
    <property type="entry name" value="4Fe4S_Fe_S_CS"/>
</dbReference>
<protein>
    <submittedName>
        <fullName evidence="7">Aldehyde dehydrogenase, iron-sulfur subunit</fullName>
    </submittedName>
</protein>
<gene>
    <name evidence="7" type="ORF">SAMN02746098_02058</name>
</gene>
<proteinExistence type="predicted"/>
<dbReference type="InterPro" id="IPR017896">
    <property type="entry name" value="4Fe4S_Fe-S-bd"/>
</dbReference>
<dbReference type="EMBL" id="FQXJ01000006">
    <property type="protein sequence ID" value="SHH99915.1"/>
    <property type="molecule type" value="Genomic_DNA"/>
</dbReference>
<dbReference type="Pfam" id="PF14691">
    <property type="entry name" value="Fer4_20"/>
    <property type="match status" value="1"/>
</dbReference>
<dbReference type="GO" id="GO:0016491">
    <property type="term" value="F:oxidoreductase activity"/>
    <property type="evidence" value="ECO:0007669"/>
    <property type="project" value="UniProtKB-KW"/>
</dbReference>
<evidence type="ECO:0000256" key="4">
    <source>
        <dbReference type="ARBA" id="ARBA00023004"/>
    </source>
</evidence>
<dbReference type="PROSITE" id="PS51379">
    <property type="entry name" value="4FE4S_FER_2"/>
    <property type="match status" value="1"/>
</dbReference>
<dbReference type="PROSITE" id="PS00198">
    <property type="entry name" value="4FE4S_FER_1"/>
    <property type="match status" value="1"/>
</dbReference>
<dbReference type="PANTHER" id="PTHR43255:SF1">
    <property type="entry name" value="IRON-SULFUR-BINDING OXIDOREDUCTASE FADF-RELATED"/>
    <property type="match status" value="1"/>
</dbReference>
<keyword evidence="8" id="KW-1185">Reference proteome</keyword>
<dbReference type="InterPro" id="IPR004017">
    <property type="entry name" value="Cys_rich_dom"/>
</dbReference>
<dbReference type="GO" id="GO:0051539">
    <property type="term" value="F:4 iron, 4 sulfur cluster binding"/>
    <property type="evidence" value="ECO:0007669"/>
    <property type="project" value="UniProtKB-KW"/>
</dbReference>
<dbReference type="Pfam" id="PF02754">
    <property type="entry name" value="CCG"/>
    <property type="match status" value="2"/>
</dbReference>
<dbReference type="GO" id="GO:0046872">
    <property type="term" value="F:metal ion binding"/>
    <property type="evidence" value="ECO:0007669"/>
    <property type="project" value="UniProtKB-KW"/>
</dbReference>
<sequence length="781" mass="86690">MVTHRANIYKEVGAAMDQVELRRLESKCSQENPPACTAGCPIHVDVRKLMLAIQNQDWKSAASILQQKQPFPGIISRICDHPCEDVCKRKDVGATVAISNLERFCLENHAPKIATVGAVPPKSQTVAVVGSGLRGLTTAYDLARKGYIVTLFEKSDRLGGNLWKHPEQQLPAQVIANELSVLNRPNVTIESNTVITRQDLSQLKERFDALYIGFAAQSEDALELLGENSTVDPISCTTPIAGVFAGGQLGNNSPINAVADGRRGAVSIDRYLQGASLTASRDREGAFESKLFVNVNKIPSLPAVPMSHESGGYTGEEAVREAGRCLNCQCLECVKACKYLESYGGYPKKYLREIYNNESIVMGTRHANKMINSCTQCGLCAEVCPNDLDMGQVCLASRESMVRRGKMPPSAHDFALRDMAFSNSEQFALTRHQPGFNSSKYVFFPGCQLSGSSPEHVEKVYAYLTEQLAGGVGLMLRCCGAPAHWGGNQGQFQTSFEEMVAEWESLGKPQLIVACSTCHSMFREKLPGVVSLWELIKDMDLPIQGAGANYGKVAVQDPCTTRYEQGIHEAVRHILLRLGCEIEELPYSKELTKCCGFGGLTAFANPGLAQQIVENRIKESTADYVAYCAMCRDRFAAHGKRTLHLLDLIFADDLQNAATRPDSGFSQRHEHRARLKRTLLHKFWQTPQERERGYRTIKIICNEEISKLMEERLILIEDVQQVIEHAEGTGSKFINPDNGNYLAYFRPARVTYWVEYQPQEDGFVVLNAYSHRMEIVEEVKP</sequence>
<dbReference type="Gene3D" id="1.10.1060.10">
    <property type="entry name" value="Alpha-helical ferredoxin"/>
    <property type="match status" value="2"/>
</dbReference>
<dbReference type="PRINTS" id="PR00419">
    <property type="entry name" value="ADXRDTASE"/>
</dbReference>
<organism evidence="7 8">
    <name type="scientific">Desulfosporosinus lacus DSM 15449</name>
    <dbReference type="NCBI Taxonomy" id="1121420"/>
    <lineage>
        <taxon>Bacteria</taxon>
        <taxon>Bacillati</taxon>
        <taxon>Bacillota</taxon>
        <taxon>Clostridia</taxon>
        <taxon>Eubacteriales</taxon>
        <taxon>Desulfitobacteriaceae</taxon>
        <taxon>Desulfosporosinus</taxon>
    </lineage>
</organism>
<reference evidence="8" key="1">
    <citation type="submission" date="2016-11" db="EMBL/GenBank/DDBJ databases">
        <authorList>
            <person name="Varghese N."/>
            <person name="Submissions S."/>
        </authorList>
    </citation>
    <scope>NUCLEOTIDE SEQUENCE [LARGE SCALE GENOMIC DNA]</scope>
    <source>
        <strain evidence="8">DSM 15449</strain>
    </source>
</reference>
<dbReference type="RefSeq" id="WP_073029640.1">
    <property type="nucleotide sequence ID" value="NZ_FQXJ01000006.1"/>
</dbReference>
<keyword evidence="3" id="KW-0560">Oxidoreductase</keyword>
<keyword evidence="4" id="KW-0408">Iron</keyword>
<dbReference type="NCBIfam" id="NF045663">
    <property type="entry name" value="diclust_near_Sec"/>
    <property type="match status" value="1"/>
</dbReference>
<keyword evidence="1" id="KW-0004">4Fe-4S</keyword>
<dbReference type="AlphaFoldDB" id="A0A1M5XJ65"/>
<dbReference type="InterPro" id="IPR009051">
    <property type="entry name" value="Helical_ferredxn"/>
</dbReference>
<dbReference type="SUPFAM" id="SSF51971">
    <property type="entry name" value="Nucleotide-binding domain"/>
    <property type="match status" value="1"/>
</dbReference>
<dbReference type="Gene3D" id="3.50.50.60">
    <property type="entry name" value="FAD/NAD(P)-binding domain"/>
    <property type="match status" value="1"/>
</dbReference>
<evidence type="ECO:0000256" key="2">
    <source>
        <dbReference type="ARBA" id="ARBA00022723"/>
    </source>
</evidence>
<dbReference type="InterPro" id="IPR051460">
    <property type="entry name" value="HdrC_iron-sulfur_subunit"/>
</dbReference>
<dbReference type="InterPro" id="IPR036188">
    <property type="entry name" value="FAD/NAD-bd_sf"/>
</dbReference>
<dbReference type="Proteomes" id="UP000183954">
    <property type="component" value="Unassembled WGS sequence"/>
</dbReference>
<evidence type="ECO:0000259" key="6">
    <source>
        <dbReference type="PROSITE" id="PS51379"/>
    </source>
</evidence>
<evidence type="ECO:0000256" key="3">
    <source>
        <dbReference type="ARBA" id="ARBA00023002"/>
    </source>
</evidence>
<dbReference type="OrthoDB" id="5241828at2"/>
<keyword evidence="2" id="KW-0479">Metal-binding</keyword>
<feature type="domain" description="4Fe-4S ferredoxin-type" evidence="6">
    <location>
        <begin position="363"/>
        <end position="393"/>
    </location>
</feature>
<accession>A0A1M5XJ65</accession>
<evidence type="ECO:0000256" key="5">
    <source>
        <dbReference type="ARBA" id="ARBA00023014"/>
    </source>
</evidence>
<keyword evidence="5" id="KW-0411">Iron-sulfur</keyword>
<dbReference type="GO" id="GO:0005886">
    <property type="term" value="C:plasma membrane"/>
    <property type="evidence" value="ECO:0007669"/>
    <property type="project" value="TreeGrafter"/>
</dbReference>
<dbReference type="InterPro" id="IPR028261">
    <property type="entry name" value="DPD_II"/>
</dbReference>
<dbReference type="SUPFAM" id="SSF46548">
    <property type="entry name" value="alpha-helical ferredoxin"/>
    <property type="match status" value="1"/>
</dbReference>
<name>A0A1M5XJ65_9FIRM</name>
<dbReference type="Pfam" id="PF13450">
    <property type="entry name" value="NAD_binding_8"/>
    <property type="match status" value="1"/>
</dbReference>
<dbReference type="STRING" id="1121420.SAMN02746098_02058"/>
<dbReference type="PANTHER" id="PTHR43255">
    <property type="entry name" value="IRON-SULFUR-BINDING OXIDOREDUCTASE FADF-RELATED-RELATED"/>
    <property type="match status" value="1"/>
</dbReference>
<evidence type="ECO:0000313" key="7">
    <source>
        <dbReference type="EMBL" id="SHH99915.1"/>
    </source>
</evidence>
<evidence type="ECO:0000256" key="1">
    <source>
        <dbReference type="ARBA" id="ARBA00022485"/>
    </source>
</evidence>
<dbReference type="Pfam" id="PF13534">
    <property type="entry name" value="Fer4_17"/>
    <property type="match status" value="1"/>
</dbReference>
<evidence type="ECO:0000313" key="8">
    <source>
        <dbReference type="Proteomes" id="UP000183954"/>
    </source>
</evidence>